<sequence length="140" mass="15551">MSFLAAIPVVGKILDGVIGLVDKAVLDKDEAGRLKAQLTEVFNKSDLERFTAEIKAQADVIMAEASGQSWLQRNWRPGLMALFGLIIFNNYILNPWLSAMFSINIVMEIPPDMWALLKLGVGGYIVGRSTEKAVEVWKQK</sequence>
<dbReference type="AlphaFoldDB" id="A0A6M3K7T6"/>
<reference evidence="1" key="1">
    <citation type="submission" date="2020-03" db="EMBL/GenBank/DDBJ databases">
        <title>The deep terrestrial virosphere.</title>
        <authorList>
            <person name="Holmfeldt K."/>
            <person name="Nilsson E."/>
            <person name="Simone D."/>
            <person name="Lopez-Fernandez M."/>
            <person name="Wu X."/>
            <person name="de Brujin I."/>
            <person name="Lundin D."/>
            <person name="Andersson A."/>
            <person name="Bertilsson S."/>
            <person name="Dopson M."/>
        </authorList>
    </citation>
    <scope>NUCLEOTIDE SEQUENCE</scope>
    <source>
        <strain evidence="1">MM415A01206</strain>
    </source>
</reference>
<organism evidence="1">
    <name type="scientific">viral metagenome</name>
    <dbReference type="NCBI Taxonomy" id="1070528"/>
    <lineage>
        <taxon>unclassified sequences</taxon>
        <taxon>metagenomes</taxon>
        <taxon>organismal metagenomes</taxon>
    </lineage>
</organism>
<accession>A0A6M3K7T6</accession>
<evidence type="ECO:0000313" key="1">
    <source>
        <dbReference type="EMBL" id="QJA77837.1"/>
    </source>
</evidence>
<protein>
    <submittedName>
        <fullName evidence="1">Putative structural protein</fullName>
    </submittedName>
</protein>
<name>A0A6M3K7T6_9ZZZZ</name>
<gene>
    <name evidence="1" type="ORF">MM415A01206_0013</name>
</gene>
<proteinExistence type="predicted"/>
<dbReference type="Pfam" id="PF11351">
    <property type="entry name" value="GTA_holin_3TM"/>
    <property type="match status" value="1"/>
</dbReference>
<dbReference type="EMBL" id="MT142305">
    <property type="protein sequence ID" value="QJA77837.1"/>
    <property type="molecule type" value="Genomic_DNA"/>
</dbReference>
<dbReference type="InterPro" id="IPR021497">
    <property type="entry name" value="GTA_holin_3TM"/>
</dbReference>